<dbReference type="GO" id="GO:0070197">
    <property type="term" value="P:meiotic attachment of telomere to nuclear envelope"/>
    <property type="evidence" value="ECO:0007669"/>
    <property type="project" value="InterPro"/>
</dbReference>
<dbReference type="GO" id="GO:0003677">
    <property type="term" value="F:DNA binding"/>
    <property type="evidence" value="ECO:0007669"/>
    <property type="project" value="InterPro"/>
</dbReference>
<dbReference type="InterPro" id="IPR003163">
    <property type="entry name" value="Tscrpt_reg_HTH_APSES-type"/>
</dbReference>
<evidence type="ECO:0000313" key="4">
    <source>
        <dbReference type="EMBL" id="KAG0274646.1"/>
    </source>
</evidence>
<dbReference type="PROSITE" id="PS51299">
    <property type="entry name" value="HTH_APSES"/>
    <property type="match status" value="1"/>
</dbReference>
<proteinExistence type="predicted"/>
<evidence type="ECO:0000313" key="5">
    <source>
        <dbReference type="Proteomes" id="UP001194580"/>
    </source>
</evidence>
<organism evidence="4 5">
    <name type="scientific">Linnemannia exigua</name>
    <dbReference type="NCBI Taxonomy" id="604196"/>
    <lineage>
        <taxon>Eukaryota</taxon>
        <taxon>Fungi</taxon>
        <taxon>Fungi incertae sedis</taxon>
        <taxon>Mucoromycota</taxon>
        <taxon>Mortierellomycotina</taxon>
        <taxon>Mortierellomycetes</taxon>
        <taxon>Mortierellales</taxon>
        <taxon>Mortierellaceae</taxon>
        <taxon>Linnemannia</taxon>
    </lineage>
</organism>
<feature type="domain" description="HTH APSES-type" evidence="3">
    <location>
        <begin position="98"/>
        <end position="218"/>
    </location>
</feature>
<keyword evidence="5" id="KW-1185">Reference proteome</keyword>
<dbReference type="AlphaFoldDB" id="A0AAD4H6I7"/>
<dbReference type="EMBL" id="JAAAIL010000577">
    <property type="protein sequence ID" value="KAG0274646.1"/>
    <property type="molecule type" value="Genomic_DNA"/>
</dbReference>
<feature type="transmembrane region" description="Helical" evidence="2">
    <location>
        <begin position="331"/>
        <end position="350"/>
    </location>
</feature>
<dbReference type="PANTHER" id="PTHR38044:SF1">
    <property type="entry name" value="BOUQUET FORMATION PROTEIN 4"/>
    <property type="match status" value="1"/>
</dbReference>
<accession>A0AAD4H6I7</accession>
<name>A0AAD4H6I7_9FUNG</name>
<evidence type="ECO:0000259" key="3">
    <source>
        <dbReference type="PROSITE" id="PS51299"/>
    </source>
</evidence>
<evidence type="ECO:0000256" key="1">
    <source>
        <dbReference type="SAM" id="MobiDB-lite"/>
    </source>
</evidence>
<keyword evidence="2" id="KW-1133">Transmembrane helix</keyword>
<gene>
    <name evidence="4" type="ORF">BGZ95_009588</name>
</gene>
<evidence type="ECO:0000256" key="2">
    <source>
        <dbReference type="SAM" id="Phobius"/>
    </source>
</evidence>
<feature type="region of interest" description="Disordered" evidence="1">
    <location>
        <begin position="285"/>
        <end position="325"/>
    </location>
</feature>
<dbReference type="GO" id="GO:1990862">
    <property type="term" value="C:nuclear membrane complex Bqt3-Bqt4"/>
    <property type="evidence" value="ECO:0007669"/>
    <property type="project" value="InterPro"/>
</dbReference>
<dbReference type="SUPFAM" id="SSF54616">
    <property type="entry name" value="DNA-binding domain of Mlu1-box binding protein MBP1"/>
    <property type="match status" value="1"/>
</dbReference>
<feature type="compositionally biased region" description="Basic and acidic residues" evidence="1">
    <location>
        <begin position="285"/>
        <end position="297"/>
    </location>
</feature>
<comment type="caution">
    <text evidence="4">The sequence shown here is derived from an EMBL/GenBank/DDBJ whole genome shotgun (WGS) entry which is preliminary data.</text>
</comment>
<protein>
    <recommendedName>
        <fullName evidence="3">HTH APSES-type domain-containing protein</fullName>
    </recommendedName>
</protein>
<keyword evidence="2" id="KW-0812">Transmembrane</keyword>
<dbReference type="GO" id="GO:0044820">
    <property type="term" value="P:mitotic telomere tethering at nuclear periphery"/>
    <property type="evidence" value="ECO:0007669"/>
    <property type="project" value="TreeGrafter"/>
</dbReference>
<dbReference type="Proteomes" id="UP001194580">
    <property type="component" value="Unassembled WGS sequence"/>
</dbReference>
<keyword evidence="2" id="KW-0472">Membrane</keyword>
<dbReference type="InterPro" id="IPR036887">
    <property type="entry name" value="HTH_APSES_sf"/>
</dbReference>
<dbReference type="PANTHER" id="PTHR38044">
    <property type="entry name" value="BOUQUET FORMATION PROTEIN 4"/>
    <property type="match status" value="1"/>
</dbReference>
<sequence>MARSRSPTKSKSTAAVVVIDDSKSSVDASVSTTITTTTTVTVVDETVASLTVAASSSEKKKVAKKNKEEGKRELPIFNNPLLADDKSSAVTLKPKSGRVKVQGGKTATIAVLKMSAPKTDGEVVVMRRMDSNLVNASLMFQAAYPAVTEEWIAKENSYLTENYEPRGAVVENSESGALAGVWVTISQAKELANEYGIEQFMLPLLNAPARKNTIKATPASSSPSTEIVAKEEKETVEEIVVATAAVVVEKVAVTSEETVVVEEKTEVLIDEKTVETLEVKGVETNEEKFEVEEKNNEEQVQEQEQEQSTGSKRGREEDEEQAEKDRKRFRGFVTVAVGLVAVAATIPQVLPYFS</sequence>
<reference evidence="4" key="1">
    <citation type="journal article" date="2020" name="Fungal Divers.">
        <title>Resolving the Mortierellaceae phylogeny through synthesis of multi-gene phylogenetics and phylogenomics.</title>
        <authorList>
            <person name="Vandepol N."/>
            <person name="Liber J."/>
            <person name="Desiro A."/>
            <person name="Na H."/>
            <person name="Kennedy M."/>
            <person name="Barry K."/>
            <person name="Grigoriev I.V."/>
            <person name="Miller A.N."/>
            <person name="O'Donnell K."/>
            <person name="Stajich J.E."/>
            <person name="Bonito G."/>
        </authorList>
    </citation>
    <scope>NUCLEOTIDE SEQUENCE</scope>
    <source>
        <strain evidence="4">NRRL 28262</strain>
    </source>
</reference>
<dbReference type="Gene3D" id="3.10.260.10">
    <property type="entry name" value="Transcription regulator HTH, APSES-type DNA-binding domain"/>
    <property type="match status" value="1"/>
</dbReference>
<dbReference type="InterPro" id="IPR037548">
    <property type="entry name" value="Bqt4"/>
</dbReference>